<reference evidence="2" key="1">
    <citation type="journal article" date="2023" name="Nat. Microbiol.">
        <title>Enrichment and characterization of a nitric oxide-reducing microbial community in a continuous bioreactor.</title>
        <authorList>
            <person name="Garrido-Amador P."/>
            <person name="Stortenbeker N."/>
            <person name="Wessels H.J.C.T."/>
            <person name="Speth D.R."/>
            <person name="Garcia-Heredia I."/>
            <person name="Kartal B."/>
        </authorList>
    </citation>
    <scope>NUCLEOTIDE SEQUENCE</scope>
    <source>
        <strain evidence="2">MAG1</strain>
    </source>
</reference>
<protein>
    <submittedName>
        <fullName evidence="2">RNB domain-containing ribonuclease</fullName>
    </submittedName>
</protein>
<dbReference type="AlphaFoldDB" id="A0AA49IWS3"/>
<evidence type="ECO:0000259" key="1">
    <source>
        <dbReference type="SMART" id="SM00955"/>
    </source>
</evidence>
<organism evidence="2">
    <name type="scientific">Candidatus Nitricoxidivorans perseverans</name>
    <dbReference type="NCBI Taxonomy" id="2975601"/>
    <lineage>
        <taxon>Bacteria</taxon>
        <taxon>Pseudomonadati</taxon>
        <taxon>Pseudomonadota</taxon>
        <taxon>Betaproteobacteria</taxon>
        <taxon>Nitrosomonadales</taxon>
        <taxon>Sterolibacteriaceae</taxon>
        <taxon>Candidatus Nitricoxidivorans</taxon>
    </lineage>
</organism>
<proteinExistence type="predicted"/>
<dbReference type="InterPro" id="IPR001900">
    <property type="entry name" value="RNase_II/R"/>
</dbReference>
<dbReference type="PANTHER" id="PTHR23355">
    <property type="entry name" value="RIBONUCLEASE"/>
    <property type="match status" value="1"/>
</dbReference>
<dbReference type="GO" id="GO:0003723">
    <property type="term" value="F:RNA binding"/>
    <property type="evidence" value="ECO:0007669"/>
    <property type="project" value="InterPro"/>
</dbReference>
<dbReference type="EMBL" id="CP107246">
    <property type="protein sequence ID" value="WIM04618.1"/>
    <property type="molecule type" value="Genomic_DNA"/>
</dbReference>
<dbReference type="Proteomes" id="UP001234916">
    <property type="component" value="Chromosome"/>
</dbReference>
<dbReference type="GO" id="GO:0006402">
    <property type="term" value="P:mRNA catabolic process"/>
    <property type="evidence" value="ECO:0007669"/>
    <property type="project" value="TreeGrafter"/>
</dbReference>
<evidence type="ECO:0000313" key="2">
    <source>
        <dbReference type="EMBL" id="WIM04618.1"/>
    </source>
</evidence>
<name>A0AA49IWS3_9PROT</name>
<gene>
    <name evidence="2" type="ORF">OHM77_07855</name>
</gene>
<dbReference type="KEGG" id="npv:OHM77_07855"/>
<dbReference type="SMART" id="SM00955">
    <property type="entry name" value="RNB"/>
    <property type="match status" value="1"/>
</dbReference>
<dbReference type="Pfam" id="PF00773">
    <property type="entry name" value="RNB"/>
    <property type="match status" value="2"/>
</dbReference>
<dbReference type="InterPro" id="IPR012340">
    <property type="entry name" value="NA-bd_OB-fold"/>
</dbReference>
<dbReference type="GO" id="GO:0004540">
    <property type="term" value="F:RNA nuclease activity"/>
    <property type="evidence" value="ECO:0007669"/>
    <property type="project" value="InterPro"/>
</dbReference>
<dbReference type="InterPro" id="IPR050180">
    <property type="entry name" value="RNR_Ribonuclease"/>
</dbReference>
<sequence>MNILFEEDGAFKSGAVLADNNTSLQVELPGGRRVKVKAANVLLRFEAPSSAELLQRAEAEAADIDTDFLWEACPEAEFGFEELAADYAGHKPGAVEAAAVLLRLHSAPIHFHRKGRGRFRKAPPEILQAALAGQEKKRQQALAIERMAEELAAGILPAEFAPGLRELLYKPDRNRPETKALEAACAETHLTPAGLLEKCGAIPSTHDYHMGRFLFEFFPRGTDFPPFAAPVEPEGLPLADVRAFSIDDAHTTEIDDAFSVTLHADGGMRVGIHIAAPGLGIMPDSDLGRIARERLSTVYMPGRKITMLPDEVVERFTLAAGRTAPAVSLYLDVAPDLRLLSRETRLECVPVAANLRHHDVEPLFNEATLAAGLPEFPFCGELRRLWELACVLEAGRGKPAAGQQRKDYSFHVDWDAATPRGSGRIDIEERPRGSPLDTLVAELMIVVNSTWGACLRDAGVAALYRAQTSGKVRMTTAAAPHEGLGVDCYAWSSSPLRRYVDLANQWQLIAHLRNEPPPFAARSPEFLAAMRDFELTYAAYAEFQRGMERYWCLRWLLQEGVAQPAAAVLRESLVRFDAIPLVLKVPSLPALDRGARVRLAIENVDLLEAEAKARYVELLASSDADAALENAMAEGAGE</sequence>
<dbReference type="GO" id="GO:0005829">
    <property type="term" value="C:cytosol"/>
    <property type="evidence" value="ECO:0007669"/>
    <property type="project" value="TreeGrafter"/>
</dbReference>
<dbReference type="SUPFAM" id="SSF50249">
    <property type="entry name" value="Nucleic acid-binding proteins"/>
    <property type="match status" value="1"/>
</dbReference>
<dbReference type="PANTHER" id="PTHR23355:SF9">
    <property type="entry name" value="DIS3-LIKE EXONUCLEASE 2"/>
    <property type="match status" value="1"/>
</dbReference>
<feature type="domain" description="RNB" evidence="1">
    <location>
        <begin position="235"/>
        <end position="514"/>
    </location>
</feature>
<accession>A0AA49IWS3</accession>